<dbReference type="FunFam" id="3.30.70.270:FF:000001">
    <property type="entry name" value="Diguanylate cyclase domain protein"/>
    <property type="match status" value="1"/>
</dbReference>
<evidence type="ECO:0000256" key="2">
    <source>
        <dbReference type="ARBA" id="ARBA00034247"/>
    </source>
</evidence>
<dbReference type="PROSITE" id="PS50110">
    <property type="entry name" value="RESPONSE_REGULATORY"/>
    <property type="match status" value="1"/>
</dbReference>
<dbReference type="Gene3D" id="3.30.70.270">
    <property type="match status" value="1"/>
</dbReference>
<organism evidence="6 7">
    <name type="scientific">Paracoccus aurantiacus</name>
    <dbReference type="NCBI Taxonomy" id="2599412"/>
    <lineage>
        <taxon>Bacteria</taxon>
        <taxon>Pseudomonadati</taxon>
        <taxon>Pseudomonadota</taxon>
        <taxon>Alphaproteobacteria</taxon>
        <taxon>Rhodobacterales</taxon>
        <taxon>Paracoccaceae</taxon>
        <taxon>Paracoccus</taxon>
    </lineage>
</organism>
<dbReference type="GO" id="GO:0005886">
    <property type="term" value="C:plasma membrane"/>
    <property type="evidence" value="ECO:0007669"/>
    <property type="project" value="TreeGrafter"/>
</dbReference>
<gene>
    <name evidence="6" type="ORF">FQV27_03905</name>
</gene>
<comment type="caution">
    <text evidence="6">The sequence shown here is derived from an EMBL/GenBank/DDBJ whole genome shotgun (WGS) entry which is preliminary data.</text>
</comment>
<dbReference type="GO" id="GO:0043709">
    <property type="term" value="P:cell adhesion involved in single-species biofilm formation"/>
    <property type="evidence" value="ECO:0007669"/>
    <property type="project" value="TreeGrafter"/>
</dbReference>
<evidence type="ECO:0000256" key="3">
    <source>
        <dbReference type="PROSITE-ProRule" id="PRU00169"/>
    </source>
</evidence>
<dbReference type="Gene3D" id="3.40.50.2300">
    <property type="match status" value="1"/>
</dbReference>
<dbReference type="InterPro" id="IPR001789">
    <property type="entry name" value="Sig_transdc_resp-reg_receiver"/>
</dbReference>
<dbReference type="PROSITE" id="PS50887">
    <property type="entry name" value="GGDEF"/>
    <property type="match status" value="1"/>
</dbReference>
<dbReference type="InterPro" id="IPR011006">
    <property type="entry name" value="CheY-like_superfamily"/>
</dbReference>
<comment type="caution">
    <text evidence="3">Lacks conserved residue(s) required for the propagation of feature annotation.</text>
</comment>
<dbReference type="GO" id="GO:0052621">
    <property type="term" value="F:diguanylate cyclase activity"/>
    <property type="evidence" value="ECO:0007669"/>
    <property type="project" value="UniProtKB-EC"/>
</dbReference>
<dbReference type="GO" id="GO:0000160">
    <property type="term" value="P:phosphorelay signal transduction system"/>
    <property type="evidence" value="ECO:0007669"/>
    <property type="project" value="InterPro"/>
</dbReference>
<protein>
    <recommendedName>
        <fullName evidence="1">diguanylate cyclase</fullName>
        <ecNumber evidence="1">2.7.7.65</ecNumber>
    </recommendedName>
</protein>
<dbReference type="EMBL" id="VOPL01000001">
    <property type="protein sequence ID" value="TXB71000.1"/>
    <property type="molecule type" value="Genomic_DNA"/>
</dbReference>
<dbReference type="SUPFAM" id="SSF52172">
    <property type="entry name" value="CheY-like"/>
    <property type="match status" value="1"/>
</dbReference>
<dbReference type="InterPro" id="IPR000160">
    <property type="entry name" value="GGDEF_dom"/>
</dbReference>
<dbReference type="AlphaFoldDB" id="A0A5C6S9E3"/>
<sequence length="443" mass="47270">MLGRLLVVDGDVTSRFTMKARLVAANHQVITASDLAEAMPQVDGVDAILIRDPDARGLGAAIARLRPRTGVPLIAICDGAQRAAAFRAGVDHVLDPYAPDAVLRARLRSWLAQPVEMASGFAEAANMFDSADQIALVTDEAALSSEWRQGVAEATGRRLHILSPQAAYGRIPDSVAVLLVDAGASGGGLQQLADLRTRFAADARGAALALVQRRHTPEEEAQALDMGASEVLPSTLAKLERRGELTARLNWLLRRGIDAERRQTEAKLAQRLAAVDPLTGLSNRRRISLDINAAARTREGFSLLMVDIDRFKSINDTHGHEAGDDVLGAVANRLTDLIGAEGQVARYGGEEFLILLPHADETRAVSLAERLRHALASLRISARGLRGVVDLGVSVSIGVAVSESRYGARHSTDQVLRNADAALLSAKGAGRNLVMLSREPHAA</sequence>
<dbReference type="SMART" id="SM00267">
    <property type="entry name" value="GGDEF"/>
    <property type="match status" value="1"/>
</dbReference>
<feature type="domain" description="GGDEF" evidence="5">
    <location>
        <begin position="299"/>
        <end position="439"/>
    </location>
</feature>
<feature type="domain" description="Response regulatory" evidence="4">
    <location>
        <begin position="4"/>
        <end position="111"/>
    </location>
</feature>
<dbReference type="PANTHER" id="PTHR45138">
    <property type="entry name" value="REGULATORY COMPONENTS OF SENSORY TRANSDUCTION SYSTEM"/>
    <property type="match status" value="1"/>
</dbReference>
<dbReference type="PANTHER" id="PTHR45138:SF9">
    <property type="entry name" value="DIGUANYLATE CYCLASE DGCM-RELATED"/>
    <property type="match status" value="1"/>
</dbReference>
<dbReference type="NCBIfam" id="TIGR00254">
    <property type="entry name" value="GGDEF"/>
    <property type="match status" value="1"/>
</dbReference>
<dbReference type="InterPro" id="IPR050469">
    <property type="entry name" value="Diguanylate_Cyclase"/>
</dbReference>
<dbReference type="Proteomes" id="UP000321562">
    <property type="component" value="Unassembled WGS sequence"/>
</dbReference>
<evidence type="ECO:0000259" key="4">
    <source>
        <dbReference type="PROSITE" id="PS50110"/>
    </source>
</evidence>
<dbReference type="InterPro" id="IPR043128">
    <property type="entry name" value="Rev_trsase/Diguanyl_cyclase"/>
</dbReference>
<reference evidence="6 7" key="1">
    <citation type="submission" date="2019-08" db="EMBL/GenBank/DDBJ databases">
        <authorList>
            <person name="Ye J."/>
        </authorList>
    </citation>
    <scope>NUCLEOTIDE SEQUENCE [LARGE SCALE GENOMIC DNA]</scope>
    <source>
        <strain evidence="6 7">TK008</strain>
    </source>
</reference>
<dbReference type="InterPro" id="IPR029787">
    <property type="entry name" value="Nucleotide_cyclase"/>
</dbReference>
<dbReference type="GO" id="GO:1902201">
    <property type="term" value="P:negative regulation of bacterial-type flagellum-dependent cell motility"/>
    <property type="evidence" value="ECO:0007669"/>
    <property type="project" value="TreeGrafter"/>
</dbReference>
<accession>A0A5C6S9E3</accession>
<dbReference type="CDD" id="cd01949">
    <property type="entry name" value="GGDEF"/>
    <property type="match status" value="1"/>
</dbReference>
<evidence type="ECO:0000313" key="7">
    <source>
        <dbReference type="Proteomes" id="UP000321562"/>
    </source>
</evidence>
<proteinExistence type="predicted"/>
<dbReference type="OrthoDB" id="9812260at2"/>
<dbReference type="SUPFAM" id="SSF55073">
    <property type="entry name" value="Nucleotide cyclase"/>
    <property type="match status" value="1"/>
</dbReference>
<dbReference type="EC" id="2.7.7.65" evidence="1"/>
<keyword evidence="7" id="KW-1185">Reference proteome</keyword>
<comment type="catalytic activity">
    <reaction evidence="2">
        <text>2 GTP = 3',3'-c-di-GMP + 2 diphosphate</text>
        <dbReference type="Rhea" id="RHEA:24898"/>
        <dbReference type="ChEBI" id="CHEBI:33019"/>
        <dbReference type="ChEBI" id="CHEBI:37565"/>
        <dbReference type="ChEBI" id="CHEBI:58805"/>
        <dbReference type="EC" id="2.7.7.65"/>
    </reaction>
</comment>
<evidence type="ECO:0000313" key="6">
    <source>
        <dbReference type="EMBL" id="TXB71000.1"/>
    </source>
</evidence>
<name>A0A5C6S9E3_9RHOB</name>
<dbReference type="Pfam" id="PF00990">
    <property type="entry name" value="GGDEF"/>
    <property type="match status" value="1"/>
</dbReference>
<evidence type="ECO:0000259" key="5">
    <source>
        <dbReference type="PROSITE" id="PS50887"/>
    </source>
</evidence>
<dbReference type="RefSeq" id="WP_147096482.1">
    <property type="nucleotide sequence ID" value="NZ_JBHUFH010000002.1"/>
</dbReference>
<evidence type="ECO:0000256" key="1">
    <source>
        <dbReference type="ARBA" id="ARBA00012528"/>
    </source>
</evidence>